<protein>
    <submittedName>
        <fullName evidence="3">Uncharacterized protein</fullName>
    </submittedName>
</protein>
<dbReference type="OrthoDB" id="531563at2759"/>
<name>A0A8J4CTY1_9CHLO</name>
<comment type="caution">
    <text evidence="3">The sequence shown here is derived from an EMBL/GenBank/DDBJ whole genome shotgun (WGS) entry which is preliminary data.</text>
</comment>
<feature type="region of interest" description="Disordered" evidence="2">
    <location>
        <begin position="212"/>
        <end position="269"/>
    </location>
</feature>
<feature type="coiled-coil region" evidence="1">
    <location>
        <begin position="57"/>
        <end position="94"/>
    </location>
</feature>
<gene>
    <name evidence="3" type="ORF">Vretifemale_15563</name>
    <name evidence="4" type="ORF">Vretimale_1596</name>
</gene>
<evidence type="ECO:0000256" key="2">
    <source>
        <dbReference type="SAM" id="MobiDB-lite"/>
    </source>
</evidence>
<dbReference type="AlphaFoldDB" id="A0A8J4CTY1"/>
<dbReference type="Proteomes" id="UP000747110">
    <property type="component" value="Unassembled WGS sequence"/>
</dbReference>
<evidence type="ECO:0000256" key="1">
    <source>
        <dbReference type="SAM" id="Coils"/>
    </source>
</evidence>
<evidence type="ECO:0000313" key="3">
    <source>
        <dbReference type="EMBL" id="GIL87523.1"/>
    </source>
</evidence>
<sequence length="269" mass="29503">MSSNGDDSSSQLQLEEENFVLRTQVTKLQVALKNALNRHRDSSNSAREETYVSKQQFEVVMGELAELRLQVSQLRDENRSLQEQLQHVREAQAASGSSSGAPDIWEAAPVVSAAIDVDPVTRSDMAFIEREINCLKQKISETRLKLQTAEPSTPNEYHAVPLDNQRAPQRQPLQRKQIAANRHGAGPAARQRAAIGASLFSDLLPRGLMPVPSSATGSAMPLAGRTHVPRGQCSKKNGQKLSKENVANQYNGANLFGRPKAQRGRGLSY</sequence>
<dbReference type="EMBL" id="BNCP01000039">
    <property type="protein sequence ID" value="GIL87523.1"/>
    <property type="molecule type" value="Genomic_DNA"/>
</dbReference>
<keyword evidence="1" id="KW-0175">Coiled coil</keyword>
<feature type="region of interest" description="Disordered" evidence="2">
    <location>
        <begin position="148"/>
        <end position="190"/>
    </location>
</feature>
<organism evidence="3 5">
    <name type="scientific">Volvox reticuliferus</name>
    <dbReference type="NCBI Taxonomy" id="1737510"/>
    <lineage>
        <taxon>Eukaryota</taxon>
        <taxon>Viridiplantae</taxon>
        <taxon>Chlorophyta</taxon>
        <taxon>core chlorophytes</taxon>
        <taxon>Chlorophyceae</taxon>
        <taxon>CS clade</taxon>
        <taxon>Chlamydomonadales</taxon>
        <taxon>Volvocaceae</taxon>
        <taxon>Volvox</taxon>
    </lineage>
</organism>
<dbReference type="Proteomes" id="UP000722791">
    <property type="component" value="Unassembled WGS sequence"/>
</dbReference>
<keyword evidence="5" id="KW-1185">Reference proteome</keyword>
<dbReference type="EMBL" id="BNCQ01000002">
    <property type="protein sequence ID" value="GIL95611.1"/>
    <property type="molecule type" value="Genomic_DNA"/>
</dbReference>
<proteinExistence type="predicted"/>
<accession>A0A8J4CTY1</accession>
<evidence type="ECO:0000313" key="4">
    <source>
        <dbReference type="EMBL" id="GIL95611.1"/>
    </source>
</evidence>
<feature type="compositionally biased region" description="Polar residues" evidence="2">
    <location>
        <begin position="234"/>
        <end position="252"/>
    </location>
</feature>
<reference evidence="3" key="1">
    <citation type="journal article" date="2021" name="Proc. Natl. Acad. Sci. U.S.A.">
        <title>Three genomes in the algal genus Volvox reveal the fate of a haploid sex-determining region after a transition to homothallism.</title>
        <authorList>
            <person name="Yamamoto K."/>
            <person name="Hamaji T."/>
            <person name="Kawai-Toyooka H."/>
            <person name="Matsuzaki R."/>
            <person name="Takahashi F."/>
            <person name="Nishimura Y."/>
            <person name="Kawachi M."/>
            <person name="Noguchi H."/>
            <person name="Minakuchi Y."/>
            <person name="Umen J.G."/>
            <person name="Toyoda A."/>
            <person name="Nozaki H."/>
        </authorList>
    </citation>
    <scope>NUCLEOTIDE SEQUENCE</scope>
    <source>
        <strain evidence="4">NIES-3785</strain>
        <strain evidence="3">NIES-3786</strain>
    </source>
</reference>
<evidence type="ECO:0000313" key="5">
    <source>
        <dbReference type="Proteomes" id="UP000747110"/>
    </source>
</evidence>